<sequence>LKFHKVLISCLLFAGRDVKDISGSSGEVSSVNCCFTFNNKKIPLQRLESYRITSSHCPRKAVIMKSEAGRETVVLQLKQKLKSFYNSIKACFLL</sequence>
<dbReference type="GO" id="GO:0006955">
    <property type="term" value="P:immune response"/>
    <property type="evidence" value="ECO:0007669"/>
    <property type="project" value="InterPro"/>
</dbReference>
<evidence type="ECO:0000256" key="2">
    <source>
        <dbReference type="ARBA" id="ARBA00022514"/>
    </source>
</evidence>
<dbReference type="OrthoDB" id="9404618at2759"/>
<dbReference type="Ensembl" id="ENSCAFT00000108943.1">
    <property type="protein sequence ID" value="ENSCAFP00000072478.1"/>
    <property type="gene ID" value="ENSCAFG00000024205.3"/>
</dbReference>
<dbReference type="SUPFAM" id="SSF54117">
    <property type="entry name" value="Interleukin 8-like chemokines"/>
    <property type="match status" value="1"/>
</dbReference>
<dbReference type="InterPro" id="IPR001811">
    <property type="entry name" value="Chemokine_IL8-like_dom"/>
</dbReference>
<keyword evidence="2" id="KW-0202">Cytokine</keyword>
<proteinExistence type="predicted"/>
<dbReference type="GO" id="GO:0005615">
    <property type="term" value="C:extracellular space"/>
    <property type="evidence" value="ECO:0007669"/>
    <property type="project" value="UniProtKB-KW"/>
</dbReference>
<dbReference type="Proteomes" id="UP000694429">
    <property type="component" value="Chromosome 9"/>
</dbReference>
<dbReference type="InterPro" id="IPR036048">
    <property type="entry name" value="Interleukin_8-like_sf"/>
</dbReference>
<evidence type="ECO:0000313" key="5">
    <source>
        <dbReference type="Ensembl" id="ENSCAFP00030027590.1"/>
    </source>
</evidence>
<evidence type="ECO:0000313" key="6">
    <source>
        <dbReference type="Proteomes" id="UP000002254"/>
    </source>
</evidence>
<accession>A0A8C0RM81</accession>
<protein>
    <submittedName>
        <fullName evidence="5">Chemokine (C-C motif) ligand 13</fullName>
    </submittedName>
</protein>
<name>A0A8C0RM81_CANLF</name>
<reference evidence="5" key="2">
    <citation type="submission" date="2019-03" db="EMBL/GenBank/DDBJ databases">
        <authorList>
            <person name="Warren W.C."/>
            <person name="Johnson G.S."/>
        </authorList>
    </citation>
    <scope>NUCLEOTIDE SEQUENCE [LARGE SCALE GENOMIC DNA]</scope>
    <source>
        <strain evidence="5">Basenji</strain>
    </source>
</reference>
<dbReference type="Ensembl" id="ENSCAFT00030031636.1">
    <property type="protein sequence ID" value="ENSCAFP00030027590.1"/>
    <property type="gene ID" value="ENSCAFG00030017108.1"/>
</dbReference>
<reference evidence="4 6" key="1">
    <citation type="journal article" date="2005" name="Nature">
        <title>Genome sequence, comparative analysis and haplotype structure of the domestic dog.</title>
        <authorList>
            <consortium name="Broad Sequencing Platform"/>
            <person name="Lindblad-Toh K."/>
            <person name="Wade C.M."/>
            <person name="Mikkelsen T.S."/>
            <person name="Karlsson E.K."/>
            <person name="Jaffe D.B."/>
            <person name="Kamal M."/>
            <person name="Clamp M."/>
            <person name="Chang J.L."/>
            <person name="Kulbokas E.J. III"/>
            <person name="Zody M.C."/>
            <person name="Mauceli E."/>
            <person name="Xie X."/>
            <person name="Breen M."/>
            <person name="Wayne R.K."/>
            <person name="Ostrander E.A."/>
            <person name="Ponting C.P."/>
            <person name="Galibert F."/>
            <person name="Smith D.R."/>
            <person name="DeJong P.J."/>
            <person name="Kirkness E."/>
            <person name="Alvarez P."/>
            <person name="Biagi T."/>
            <person name="Brockman W."/>
            <person name="Butler J."/>
            <person name="Chin C.W."/>
            <person name="Cook A."/>
            <person name="Cuff J."/>
            <person name="Daly M.J."/>
            <person name="DeCaprio D."/>
            <person name="Gnerre S."/>
            <person name="Grabherr M."/>
            <person name="Kellis M."/>
            <person name="Kleber M."/>
            <person name="Bardeleben C."/>
            <person name="Goodstadt L."/>
            <person name="Heger A."/>
            <person name="Hitte C."/>
            <person name="Kim L."/>
            <person name="Koepfli K.P."/>
            <person name="Parker H.G."/>
            <person name="Pollinger J.P."/>
            <person name="Searle S.M."/>
            <person name="Sutter N.B."/>
            <person name="Thomas R."/>
            <person name="Webber C."/>
            <person name="Baldwin J."/>
            <person name="Abebe A."/>
            <person name="Abouelleil A."/>
            <person name="Aftuck L."/>
            <person name="Ait-Zahra M."/>
            <person name="Aldredge T."/>
            <person name="Allen N."/>
            <person name="An P."/>
            <person name="Anderson S."/>
            <person name="Antoine C."/>
            <person name="Arachchi H."/>
            <person name="Aslam A."/>
            <person name="Ayotte L."/>
            <person name="Bachantsang P."/>
            <person name="Barry A."/>
            <person name="Bayul T."/>
            <person name="Benamara M."/>
            <person name="Berlin A."/>
            <person name="Bessette D."/>
            <person name="Blitshteyn B."/>
            <person name="Bloom T."/>
            <person name="Blye J."/>
            <person name="Boguslavskiy L."/>
            <person name="Bonnet C."/>
            <person name="Boukhgalter B."/>
            <person name="Brown A."/>
            <person name="Cahill P."/>
            <person name="Calixte N."/>
            <person name="Camarata J."/>
            <person name="Cheshatsang Y."/>
            <person name="Chu J."/>
            <person name="Citroen M."/>
            <person name="Collymore A."/>
            <person name="Cooke P."/>
            <person name="Dawoe T."/>
            <person name="Daza R."/>
            <person name="Decktor K."/>
            <person name="DeGray S."/>
            <person name="Dhargay N."/>
            <person name="Dooley K."/>
            <person name="Dooley K."/>
            <person name="Dorje P."/>
            <person name="Dorjee K."/>
            <person name="Dorris L."/>
            <person name="Duffey N."/>
            <person name="Dupes A."/>
            <person name="Egbiremolen O."/>
            <person name="Elong R."/>
            <person name="Falk J."/>
            <person name="Farina A."/>
            <person name="Faro S."/>
            <person name="Ferguson D."/>
            <person name="Ferreira P."/>
            <person name="Fisher S."/>
            <person name="FitzGerald M."/>
            <person name="Foley K."/>
            <person name="Foley C."/>
            <person name="Franke A."/>
            <person name="Friedrich D."/>
            <person name="Gage D."/>
            <person name="Garber M."/>
            <person name="Gearin G."/>
            <person name="Giannoukos G."/>
            <person name="Goode T."/>
            <person name="Goyette A."/>
            <person name="Graham J."/>
            <person name="Grandbois E."/>
            <person name="Gyaltsen K."/>
            <person name="Hafez N."/>
            <person name="Hagopian D."/>
            <person name="Hagos B."/>
            <person name="Hall J."/>
            <person name="Healy C."/>
            <person name="Hegarty R."/>
            <person name="Honan T."/>
            <person name="Horn A."/>
            <person name="Houde N."/>
            <person name="Hughes L."/>
            <person name="Hunnicutt L."/>
            <person name="Husby M."/>
            <person name="Jester B."/>
            <person name="Jones C."/>
            <person name="Kamat A."/>
            <person name="Kanga B."/>
            <person name="Kells C."/>
            <person name="Khazanovich D."/>
            <person name="Kieu A.C."/>
            <person name="Kisner P."/>
            <person name="Kumar M."/>
            <person name="Lance K."/>
            <person name="Landers T."/>
            <person name="Lara M."/>
            <person name="Lee W."/>
            <person name="Leger J.P."/>
            <person name="Lennon N."/>
            <person name="Leuper L."/>
            <person name="LeVine S."/>
            <person name="Liu J."/>
            <person name="Liu X."/>
            <person name="Lokyitsang Y."/>
            <person name="Lokyitsang T."/>
            <person name="Lui A."/>
            <person name="Macdonald J."/>
            <person name="Major J."/>
            <person name="Marabella R."/>
            <person name="Maru K."/>
            <person name="Matthews C."/>
            <person name="McDonough S."/>
            <person name="Mehta T."/>
            <person name="Meldrim J."/>
            <person name="Melnikov A."/>
            <person name="Meneus L."/>
            <person name="Mihalev A."/>
            <person name="Mihova T."/>
            <person name="Miller K."/>
            <person name="Mittelman R."/>
            <person name="Mlenga V."/>
            <person name="Mulrain L."/>
            <person name="Munson G."/>
            <person name="Navidi A."/>
            <person name="Naylor J."/>
            <person name="Nguyen T."/>
            <person name="Nguyen N."/>
            <person name="Nguyen C."/>
            <person name="Nguyen T."/>
            <person name="Nicol R."/>
            <person name="Norbu N."/>
            <person name="Norbu C."/>
            <person name="Novod N."/>
            <person name="Nyima T."/>
            <person name="Olandt P."/>
            <person name="O'Neill B."/>
            <person name="O'Neill K."/>
            <person name="Osman S."/>
            <person name="Oyono L."/>
            <person name="Patti C."/>
            <person name="Perrin D."/>
            <person name="Phunkhang P."/>
            <person name="Pierre F."/>
            <person name="Priest M."/>
            <person name="Rachupka A."/>
            <person name="Raghuraman S."/>
            <person name="Rameau R."/>
            <person name="Ray V."/>
            <person name="Raymond C."/>
            <person name="Rege F."/>
            <person name="Rise C."/>
            <person name="Rogers J."/>
            <person name="Rogov P."/>
            <person name="Sahalie J."/>
            <person name="Settipalli S."/>
            <person name="Sharpe T."/>
            <person name="Shea T."/>
            <person name="Sheehan M."/>
            <person name="Sherpa N."/>
            <person name="Shi J."/>
            <person name="Shih D."/>
            <person name="Sloan J."/>
            <person name="Smith C."/>
            <person name="Sparrow T."/>
            <person name="Stalker J."/>
            <person name="Stange-Thomann N."/>
            <person name="Stavropoulos S."/>
            <person name="Stone C."/>
            <person name="Stone S."/>
            <person name="Sykes S."/>
            <person name="Tchuinga P."/>
            <person name="Tenzing P."/>
            <person name="Tesfaye S."/>
            <person name="Thoulutsang D."/>
            <person name="Thoulutsang Y."/>
            <person name="Topham K."/>
            <person name="Topping I."/>
            <person name="Tsamla T."/>
            <person name="Vassiliev H."/>
            <person name="Venkataraman V."/>
            <person name="Vo A."/>
            <person name="Wangchuk T."/>
            <person name="Wangdi T."/>
            <person name="Weiand M."/>
            <person name="Wilkinson J."/>
            <person name="Wilson A."/>
            <person name="Yadav S."/>
            <person name="Yang S."/>
            <person name="Yang X."/>
            <person name="Young G."/>
            <person name="Yu Q."/>
            <person name="Zainoun J."/>
            <person name="Zembek L."/>
            <person name="Zimmer A."/>
            <person name="Lander E.S."/>
        </authorList>
    </citation>
    <scope>NUCLEOTIDE SEQUENCE [LARGE SCALE GENOMIC DNA]</scope>
    <source>
        <strain evidence="4">Boxer</strain>
    </source>
</reference>
<organism evidence="5 7">
    <name type="scientific">Canis lupus familiaris</name>
    <name type="common">Dog</name>
    <name type="synonym">Canis familiaris</name>
    <dbReference type="NCBI Taxonomy" id="9615"/>
    <lineage>
        <taxon>Eukaryota</taxon>
        <taxon>Metazoa</taxon>
        <taxon>Chordata</taxon>
        <taxon>Craniata</taxon>
        <taxon>Vertebrata</taxon>
        <taxon>Euteleostomi</taxon>
        <taxon>Mammalia</taxon>
        <taxon>Eutheria</taxon>
        <taxon>Laurasiatheria</taxon>
        <taxon>Carnivora</taxon>
        <taxon>Caniformia</taxon>
        <taxon>Canidae</taxon>
        <taxon>Canis</taxon>
    </lineage>
</organism>
<evidence type="ECO:0000313" key="7">
    <source>
        <dbReference type="Proteomes" id="UP000694429"/>
    </source>
</evidence>
<dbReference type="SMART" id="SM00199">
    <property type="entry name" value="SCY"/>
    <property type="match status" value="1"/>
</dbReference>
<dbReference type="Gene3D" id="2.40.50.40">
    <property type="match status" value="1"/>
</dbReference>
<dbReference type="AlphaFoldDB" id="A0A8C0RM81"/>
<evidence type="ECO:0000259" key="3">
    <source>
        <dbReference type="SMART" id="SM00199"/>
    </source>
</evidence>
<feature type="domain" description="Chemokine interleukin-8-like" evidence="3">
    <location>
        <begin position="30"/>
        <end position="81"/>
    </location>
</feature>
<keyword evidence="1" id="KW-0145">Chemotaxis</keyword>
<reference evidence="5" key="3">
    <citation type="submission" date="2025-05" db="UniProtKB">
        <authorList>
            <consortium name="Ensembl"/>
        </authorList>
    </citation>
    <scope>IDENTIFICATION</scope>
</reference>
<dbReference type="Proteomes" id="UP000002254">
    <property type="component" value="Chromosome 9"/>
</dbReference>
<evidence type="ECO:0000256" key="1">
    <source>
        <dbReference type="ARBA" id="ARBA00022500"/>
    </source>
</evidence>
<dbReference type="Pfam" id="PF00048">
    <property type="entry name" value="IL8"/>
    <property type="match status" value="1"/>
</dbReference>
<gene>
    <name evidence="5" type="primary">CCL13</name>
</gene>
<evidence type="ECO:0000313" key="4">
    <source>
        <dbReference type="Ensembl" id="ENSCAFP00000072478.1"/>
    </source>
</evidence>
<dbReference type="GO" id="GO:0008009">
    <property type="term" value="F:chemokine activity"/>
    <property type="evidence" value="ECO:0007669"/>
    <property type="project" value="InterPro"/>
</dbReference>